<gene>
    <name evidence="2" type="ORF">ALQ73_02840</name>
    <name evidence="1" type="ORF">ALQ74_03254</name>
</gene>
<accession>A0A3M3GFT3</accession>
<dbReference type="Gene3D" id="3.30.470.20">
    <property type="entry name" value="ATP-grasp fold, B domain"/>
    <property type="match status" value="1"/>
</dbReference>
<sequence length="419" mass="46006">MGVVPMKKIILIETSDVATRYSALAVLKLGFEPLFIIGSARYYQGDTFTQLMEFPYLECGDTTNVDAVLKLIGALPKDSIEAILSLVETRIPIAVELASTLGVKGLDCALARLGGKEYVSSLIPEYSPISMEVGEFSNFSMLVRGPFAHCKKVIVKPVRGSGAAGYAEFSLSDSEFNEKILAHIQSCALSLGAHEFIMQEYVDGELISLEGYAVAGQCHFLGVSLRRKIANTESVNYFPASKYFTEEVIQRAKLAVEAIVLRSGLQQGYFHSEFKIGPKTAVLIDANFGRVAGAAISEQIALSYQCDPVYFFKHVIEVGCLQSEATLNVSSPIDTISIFYGLPVQARINDIKFSLDWSLNHTRVLDIFTSVDPMGRDDWGWIALVSGRAQDVRRQIDGLLIVTDKGTYTPFYIDSSEPL</sequence>
<protein>
    <recommendedName>
        <fullName evidence="5">ATP-grasp domain-containing protein</fullName>
    </recommendedName>
</protein>
<dbReference type="Proteomes" id="UP000276829">
    <property type="component" value="Unassembled WGS sequence"/>
</dbReference>
<organism evidence="2 3">
    <name type="scientific">Pseudomonas savastanoi pv. glycinea</name>
    <name type="common">Pseudomonas syringae pv. glycinea</name>
    <dbReference type="NCBI Taxonomy" id="318"/>
    <lineage>
        <taxon>Bacteria</taxon>
        <taxon>Pseudomonadati</taxon>
        <taxon>Pseudomonadota</taxon>
        <taxon>Gammaproteobacteria</taxon>
        <taxon>Pseudomonadales</taxon>
        <taxon>Pseudomonadaceae</taxon>
        <taxon>Pseudomonas</taxon>
    </lineage>
</organism>
<name>A0A3M3GFT3_PSESG</name>
<dbReference type="EMBL" id="RBOM01000292">
    <property type="protein sequence ID" value="RMM59693.1"/>
    <property type="molecule type" value="Genomic_DNA"/>
</dbReference>
<dbReference type="Proteomes" id="UP000279057">
    <property type="component" value="Unassembled WGS sequence"/>
</dbReference>
<evidence type="ECO:0000313" key="4">
    <source>
        <dbReference type="Proteomes" id="UP000279057"/>
    </source>
</evidence>
<proteinExistence type="predicted"/>
<comment type="caution">
    <text evidence="2">The sequence shown here is derived from an EMBL/GenBank/DDBJ whole genome shotgun (WGS) entry which is preliminary data.</text>
</comment>
<evidence type="ECO:0000313" key="2">
    <source>
        <dbReference type="EMBL" id="RMM72452.1"/>
    </source>
</evidence>
<evidence type="ECO:0000313" key="1">
    <source>
        <dbReference type="EMBL" id="RMM59693.1"/>
    </source>
</evidence>
<evidence type="ECO:0008006" key="5">
    <source>
        <dbReference type="Google" id="ProtNLM"/>
    </source>
</evidence>
<evidence type="ECO:0000313" key="3">
    <source>
        <dbReference type="Proteomes" id="UP000276829"/>
    </source>
</evidence>
<reference evidence="3 4" key="1">
    <citation type="submission" date="2018-08" db="EMBL/GenBank/DDBJ databases">
        <title>Recombination of ecologically and evolutionarily significant loci maintains genetic cohesion in the Pseudomonas syringae species complex.</title>
        <authorList>
            <person name="Dillon M."/>
            <person name="Thakur S."/>
            <person name="Almeida R.N.D."/>
            <person name="Weir B.S."/>
            <person name="Guttman D.S."/>
        </authorList>
    </citation>
    <scope>NUCLEOTIDE SEQUENCE [LARGE SCALE GENOMIC DNA]</scope>
    <source>
        <strain evidence="2 3">ICMP 4324</strain>
        <strain evidence="1 4">ICMP 4332</strain>
    </source>
</reference>
<dbReference type="EMBL" id="RBON01000076">
    <property type="protein sequence ID" value="RMM72452.1"/>
    <property type="molecule type" value="Genomic_DNA"/>
</dbReference>
<dbReference type="SUPFAM" id="SSF56059">
    <property type="entry name" value="Glutathione synthetase ATP-binding domain-like"/>
    <property type="match status" value="1"/>
</dbReference>
<dbReference type="Pfam" id="PF13535">
    <property type="entry name" value="ATP-grasp_4"/>
    <property type="match status" value="1"/>
</dbReference>
<dbReference type="AlphaFoldDB" id="A0A3M3GFT3"/>